<organism evidence="2 3">
    <name type="scientific">Musa troglodytarum</name>
    <name type="common">fe'i banana</name>
    <dbReference type="NCBI Taxonomy" id="320322"/>
    <lineage>
        <taxon>Eukaryota</taxon>
        <taxon>Viridiplantae</taxon>
        <taxon>Streptophyta</taxon>
        <taxon>Embryophyta</taxon>
        <taxon>Tracheophyta</taxon>
        <taxon>Spermatophyta</taxon>
        <taxon>Magnoliopsida</taxon>
        <taxon>Liliopsida</taxon>
        <taxon>Zingiberales</taxon>
        <taxon>Musaceae</taxon>
        <taxon>Musa</taxon>
    </lineage>
</organism>
<keyword evidence="3" id="KW-1185">Reference proteome</keyword>
<reference evidence="2" key="1">
    <citation type="submission" date="2022-05" db="EMBL/GenBank/DDBJ databases">
        <title>The Musa troglodytarum L. genome provides insights into the mechanism of non-climacteric behaviour and enrichment of carotenoids.</title>
        <authorList>
            <person name="Wang J."/>
        </authorList>
    </citation>
    <scope>NUCLEOTIDE SEQUENCE</scope>
    <source>
        <tissue evidence="2">Leaf</tissue>
    </source>
</reference>
<evidence type="ECO:0000313" key="2">
    <source>
        <dbReference type="EMBL" id="URE29683.1"/>
    </source>
</evidence>
<evidence type="ECO:0000256" key="1">
    <source>
        <dbReference type="SAM" id="MobiDB-lite"/>
    </source>
</evidence>
<name>A0A9E7HED0_9LILI</name>
<dbReference type="AlphaFoldDB" id="A0A9E7HED0"/>
<gene>
    <name evidence="2" type="ORF">MUK42_16104</name>
</gene>
<accession>A0A9E7HED0</accession>
<evidence type="ECO:0000313" key="3">
    <source>
        <dbReference type="Proteomes" id="UP001055439"/>
    </source>
</evidence>
<proteinExistence type="predicted"/>
<feature type="region of interest" description="Disordered" evidence="1">
    <location>
        <begin position="63"/>
        <end position="91"/>
    </location>
</feature>
<sequence>MSLLPWQQGKDNLIHHFDTEKVDDEQQGGKEAFGKIVEDGDNTAPCNDTRDELNGSLALHTKISIEHRKHRGNTEKQSGPSPRNGGGKQQTTLVGALPEHLLQDLQPGGIIIDDQNPKAGREGFGCSRGGQWVPHRRPSRAGKRVAVLVPKRAQKGEAFCNEYWRLSEKVPSPNATTGGEPFSSKIKELDMLVRLKEQVQNSSRICTKKAGQKDTTLLVSSINPLQHSLTGLVIPVKVNHEIDGRSGSQV</sequence>
<dbReference type="EMBL" id="CP097510">
    <property type="protein sequence ID" value="URE29683.1"/>
    <property type="molecule type" value="Genomic_DNA"/>
</dbReference>
<dbReference type="Proteomes" id="UP001055439">
    <property type="component" value="Chromosome 8"/>
</dbReference>
<protein>
    <submittedName>
        <fullName evidence="2">Uncharacterized protein</fullName>
    </submittedName>
</protein>